<keyword evidence="2" id="KW-1185">Reference proteome</keyword>
<evidence type="ECO:0000313" key="2">
    <source>
        <dbReference type="Proteomes" id="UP000184404"/>
    </source>
</evidence>
<gene>
    <name evidence="1" type="ORF">SAMN02745190_00996</name>
</gene>
<dbReference type="Pfam" id="PF14281">
    <property type="entry name" value="PDDEXK_4"/>
    <property type="match status" value="1"/>
</dbReference>
<dbReference type="STRING" id="1123243.SAMN02745190_00996"/>
<sequence>MLLEKVKQILRESDSQRKASGENFNIFFAANIWRKETTICRVLKEIIDVRGSNPVANICLKLFCGEVLQIDVDKEAVEKAVIVREKQIKNNRRIDLFLNIDNKAIPIEVKIYAEDQAEQCADYYEYAVNSPLYYLTLDCHEPSPESKRALTDEQIICISFRDHILFWLDKCLDNSDVKRIISVSTILKQLRAVIVYMTSQEGDKDIMDISNEICLSRENYRAAKAIEISLITVRIQMMKKVFGELSKHMEALRGKGLNCEQILTYETKKLVEPYYEQRKNTLPCIDYVFEEGKYTFRFEIWDNFYFGICKWNDEAKWNAEITADEQSLFKKGKYWQDNNDGSSQSWYWWKYCFNKERQCNFRSCDGEYEKLFDENGFKEKMEELFSVVDECLAKIGLINP</sequence>
<proteinExistence type="predicted"/>
<dbReference type="OrthoDB" id="6346224at2"/>
<dbReference type="EMBL" id="FQUG01000004">
    <property type="protein sequence ID" value="SHE72802.1"/>
    <property type="molecule type" value="Genomic_DNA"/>
</dbReference>
<dbReference type="RefSeq" id="WP_072935102.1">
    <property type="nucleotide sequence ID" value="NZ_FQUG01000004.1"/>
</dbReference>
<dbReference type="InterPro" id="IPR029470">
    <property type="entry name" value="PDDEXK_4"/>
</dbReference>
<dbReference type="AlphaFoldDB" id="A0A1M4VVP4"/>
<protein>
    <submittedName>
        <fullName evidence="1">PD-(D/E)XK nuclease superfamily protein</fullName>
    </submittedName>
</protein>
<evidence type="ECO:0000313" key="1">
    <source>
        <dbReference type="EMBL" id="SHE72802.1"/>
    </source>
</evidence>
<organism evidence="1 2">
    <name type="scientific">Schwartzia succinivorans DSM 10502</name>
    <dbReference type="NCBI Taxonomy" id="1123243"/>
    <lineage>
        <taxon>Bacteria</taxon>
        <taxon>Bacillati</taxon>
        <taxon>Bacillota</taxon>
        <taxon>Negativicutes</taxon>
        <taxon>Selenomonadales</taxon>
        <taxon>Selenomonadaceae</taxon>
        <taxon>Schwartzia</taxon>
    </lineage>
</organism>
<accession>A0A1M4VVP4</accession>
<reference evidence="1 2" key="1">
    <citation type="submission" date="2016-11" db="EMBL/GenBank/DDBJ databases">
        <authorList>
            <person name="Jaros S."/>
            <person name="Januszkiewicz K."/>
            <person name="Wedrychowicz H."/>
        </authorList>
    </citation>
    <scope>NUCLEOTIDE SEQUENCE [LARGE SCALE GENOMIC DNA]</scope>
    <source>
        <strain evidence="1 2">DSM 10502</strain>
    </source>
</reference>
<name>A0A1M4VVP4_9FIRM</name>
<dbReference type="Proteomes" id="UP000184404">
    <property type="component" value="Unassembled WGS sequence"/>
</dbReference>